<protein>
    <submittedName>
        <fullName evidence="1">Uncharacterized protein</fullName>
    </submittedName>
</protein>
<dbReference type="AlphaFoldDB" id="A0A804PDF8"/>
<organism evidence="1 2">
    <name type="scientific">Zea mays</name>
    <name type="common">Maize</name>
    <dbReference type="NCBI Taxonomy" id="4577"/>
    <lineage>
        <taxon>Eukaryota</taxon>
        <taxon>Viridiplantae</taxon>
        <taxon>Streptophyta</taxon>
        <taxon>Embryophyta</taxon>
        <taxon>Tracheophyta</taxon>
        <taxon>Spermatophyta</taxon>
        <taxon>Magnoliopsida</taxon>
        <taxon>Liliopsida</taxon>
        <taxon>Poales</taxon>
        <taxon>Poaceae</taxon>
        <taxon>PACMAD clade</taxon>
        <taxon>Panicoideae</taxon>
        <taxon>Andropogonodae</taxon>
        <taxon>Andropogoneae</taxon>
        <taxon>Tripsacinae</taxon>
        <taxon>Zea</taxon>
    </lineage>
</organism>
<reference evidence="1" key="3">
    <citation type="submission" date="2021-05" db="UniProtKB">
        <authorList>
            <consortium name="EnsemblPlants"/>
        </authorList>
    </citation>
    <scope>IDENTIFICATION</scope>
    <source>
        <strain evidence="1">cv. B73</strain>
    </source>
</reference>
<dbReference type="Proteomes" id="UP000007305">
    <property type="component" value="Chromosome 5"/>
</dbReference>
<reference evidence="2" key="1">
    <citation type="journal article" date="2009" name="Science">
        <title>The B73 maize genome: complexity, diversity, and dynamics.</title>
        <authorList>
            <person name="Schnable P.S."/>
            <person name="Ware D."/>
            <person name="Fulton R.S."/>
            <person name="Stein J.C."/>
            <person name="Wei F."/>
            <person name="Pasternak S."/>
            <person name="Liang C."/>
            <person name="Zhang J."/>
            <person name="Fulton L."/>
            <person name="Graves T.A."/>
            <person name="Minx P."/>
            <person name="Reily A.D."/>
            <person name="Courtney L."/>
            <person name="Kruchowski S.S."/>
            <person name="Tomlinson C."/>
            <person name="Strong C."/>
            <person name="Delehaunty K."/>
            <person name="Fronick C."/>
            <person name="Courtney B."/>
            <person name="Rock S.M."/>
            <person name="Belter E."/>
            <person name="Du F."/>
            <person name="Kim K."/>
            <person name="Abbott R.M."/>
            <person name="Cotton M."/>
            <person name="Levy A."/>
            <person name="Marchetto P."/>
            <person name="Ochoa K."/>
            <person name="Jackson S.M."/>
            <person name="Gillam B."/>
            <person name="Chen W."/>
            <person name="Yan L."/>
            <person name="Higginbotham J."/>
            <person name="Cardenas M."/>
            <person name="Waligorski J."/>
            <person name="Applebaum E."/>
            <person name="Phelps L."/>
            <person name="Falcone J."/>
            <person name="Kanchi K."/>
            <person name="Thane T."/>
            <person name="Scimone A."/>
            <person name="Thane N."/>
            <person name="Henke J."/>
            <person name="Wang T."/>
            <person name="Ruppert J."/>
            <person name="Shah N."/>
            <person name="Rotter K."/>
            <person name="Hodges J."/>
            <person name="Ingenthron E."/>
            <person name="Cordes M."/>
            <person name="Kohlberg S."/>
            <person name="Sgro J."/>
            <person name="Delgado B."/>
            <person name="Mead K."/>
            <person name="Chinwalla A."/>
            <person name="Leonard S."/>
            <person name="Crouse K."/>
            <person name="Collura K."/>
            <person name="Kudrna D."/>
            <person name="Currie J."/>
            <person name="He R."/>
            <person name="Angelova A."/>
            <person name="Rajasekar S."/>
            <person name="Mueller T."/>
            <person name="Lomeli R."/>
            <person name="Scara G."/>
            <person name="Ko A."/>
            <person name="Delaney K."/>
            <person name="Wissotski M."/>
            <person name="Lopez G."/>
            <person name="Campos D."/>
            <person name="Braidotti M."/>
            <person name="Ashley E."/>
            <person name="Golser W."/>
            <person name="Kim H."/>
            <person name="Lee S."/>
            <person name="Lin J."/>
            <person name="Dujmic Z."/>
            <person name="Kim W."/>
            <person name="Talag J."/>
            <person name="Zuccolo A."/>
            <person name="Fan C."/>
            <person name="Sebastian A."/>
            <person name="Kramer M."/>
            <person name="Spiegel L."/>
            <person name="Nascimento L."/>
            <person name="Zutavern T."/>
            <person name="Miller B."/>
            <person name="Ambroise C."/>
            <person name="Muller S."/>
            <person name="Spooner W."/>
            <person name="Narechania A."/>
            <person name="Ren L."/>
            <person name="Wei S."/>
            <person name="Kumari S."/>
            <person name="Faga B."/>
            <person name="Levy M.J."/>
            <person name="McMahan L."/>
            <person name="Van Buren P."/>
            <person name="Vaughn M.W."/>
            <person name="Ying K."/>
            <person name="Yeh C.-T."/>
            <person name="Emrich S.J."/>
            <person name="Jia Y."/>
            <person name="Kalyanaraman A."/>
            <person name="Hsia A.-P."/>
            <person name="Barbazuk W.B."/>
            <person name="Baucom R.S."/>
            <person name="Brutnell T.P."/>
            <person name="Carpita N.C."/>
            <person name="Chaparro C."/>
            <person name="Chia J.-M."/>
            <person name="Deragon J.-M."/>
            <person name="Estill J.C."/>
            <person name="Fu Y."/>
            <person name="Jeddeloh J.A."/>
            <person name="Han Y."/>
            <person name="Lee H."/>
            <person name="Li P."/>
            <person name="Lisch D.R."/>
            <person name="Liu S."/>
            <person name="Liu Z."/>
            <person name="Nagel D.H."/>
            <person name="McCann M.C."/>
            <person name="SanMiguel P."/>
            <person name="Myers A.M."/>
            <person name="Nettleton D."/>
            <person name="Nguyen J."/>
            <person name="Penning B.W."/>
            <person name="Ponnala L."/>
            <person name="Schneider K.L."/>
            <person name="Schwartz D.C."/>
            <person name="Sharma A."/>
            <person name="Soderlund C."/>
            <person name="Springer N.M."/>
            <person name="Sun Q."/>
            <person name="Wang H."/>
            <person name="Waterman M."/>
            <person name="Westerman R."/>
            <person name="Wolfgruber T.K."/>
            <person name="Yang L."/>
            <person name="Yu Y."/>
            <person name="Zhang L."/>
            <person name="Zhou S."/>
            <person name="Zhu Q."/>
            <person name="Bennetzen J.L."/>
            <person name="Dawe R.K."/>
            <person name="Jiang J."/>
            <person name="Jiang N."/>
            <person name="Presting G.G."/>
            <person name="Wessler S.R."/>
            <person name="Aluru S."/>
            <person name="Martienssen R.A."/>
            <person name="Clifton S.W."/>
            <person name="McCombie W.R."/>
            <person name="Wing R.A."/>
            <person name="Wilson R.K."/>
        </authorList>
    </citation>
    <scope>NUCLEOTIDE SEQUENCE [LARGE SCALE GENOMIC DNA]</scope>
    <source>
        <strain evidence="2">cv. B73</strain>
    </source>
</reference>
<dbReference type="Gramene" id="Zm00001eb228630_T001">
    <property type="protein sequence ID" value="Zm00001eb228630_P001"/>
    <property type="gene ID" value="Zm00001eb228630"/>
</dbReference>
<evidence type="ECO:0000313" key="1">
    <source>
        <dbReference type="EnsemblPlants" id="Zm00001eb228630_P001"/>
    </source>
</evidence>
<name>A0A804PDF8_MAIZE</name>
<dbReference type="EnsemblPlants" id="Zm00001eb228630_T001">
    <property type="protein sequence ID" value="Zm00001eb228630_P001"/>
    <property type="gene ID" value="Zm00001eb228630"/>
</dbReference>
<sequence length="126" mass="13619">MAPWLELRCAGEERHLAVAVGKKGSRPGRPCSCARAAAGASSTRGQREALEGRDAMGKEREGAPCVLGEWRLLSLLGSEGSNEPAMVQRGRRGCRPPWLVARGMEARVAGLRKGEETPWEALHWCA</sequence>
<reference evidence="1" key="2">
    <citation type="submission" date="2019-07" db="EMBL/GenBank/DDBJ databases">
        <authorList>
            <person name="Seetharam A."/>
            <person name="Woodhouse M."/>
            <person name="Cannon E."/>
        </authorList>
    </citation>
    <scope>NUCLEOTIDE SEQUENCE [LARGE SCALE GENOMIC DNA]</scope>
    <source>
        <strain evidence="1">cv. B73</strain>
    </source>
</reference>
<dbReference type="InParanoid" id="A0A804PDF8"/>
<keyword evidence="2" id="KW-1185">Reference proteome</keyword>
<evidence type="ECO:0000313" key="2">
    <source>
        <dbReference type="Proteomes" id="UP000007305"/>
    </source>
</evidence>
<proteinExistence type="predicted"/>
<accession>A0A804PDF8</accession>